<evidence type="ECO:0000313" key="3">
    <source>
        <dbReference type="Proteomes" id="UP001427805"/>
    </source>
</evidence>
<proteinExistence type="predicted"/>
<dbReference type="InterPro" id="IPR044935">
    <property type="entry name" value="DUF5086_sf"/>
</dbReference>
<comment type="caution">
    <text evidence="2">The sequence shown here is derived from an EMBL/GenBank/DDBJ whole genome shotgun (WGS) entry which is preliminary data.</text>
</comment>
<dbReference type="Proteomes" id="UP001427805">
    <property type="component" value="Unassembled WGS sequence"/>
</dbReference>
<name>A0ABV0BA78_9SPHN</name>
<dbReference type="RefSeq" id="WP_346247508.1">
    <property type="nucleotide sequence ID" value="NZ_JBDIZK010000009.1"/>
</dbReference>
<keyword evidence="3" id="KW-1185">Reference proteome</keyword>
<reference evidence="2 3" key="1">
    <citation type="submission" date="2024-05" db="EMBL/GenBank/DDBJ databases">
        <title>Sphingomonas sp. HF-S3 16S ribosomal RNA gene Genome sequencing and assembly.</title>
        <authorList>
            <person name="Lee H."/>
        </authorList>
    </citation>
    <scope>NUCLEOTIDE SEQUENCE [LARGE SCALE GENOMIC DNA]</scope>
    <source>
        <strain evidence="2 3">HF-S3</strain>
    </source>
</reference>
<keyword evidence="1" id="KW-0732">Signal</keyword>
<evidence type="ECO:0000313" key="2">
    <source>
        <dbReference type="EMBL" id="MEN3748479.1"/>
    </source>
</evidence>
<dbReference type="EMBL" id="JBDIZK010000009">
    <property type="protein sequence ID" value="MEN3748479.1"/>
    <property type="molecule type" value="Genomic_DNA"/>
</dbReference>
<feature type="chain" id="PRO_5045177550" evidence="1">
    <location>
        <begin position="18"/>
        <end position="136"/>
    </location>
</feature>
<accession>A0ABV0BA78</accession>
<gene>
    <name evidence="2" type="ORF">TPR58_14985</name>
</gene>
<feature type="signal peptide" evidence="1">
    <location>
        <begin position="1"/>
        <end position="17"/>
    </location>
</feature>
<protein>
    <submittedName>
        <fullName evidence="2">Uncharacterized protein</fullName>
    </submittedName>
</protein>
<organism evidence="2 3">
    <name type="scientific">Sphingomonas rustica</name>
    <dbReference type="NCBI Taxonomy" id="3103142"/>
    <lineage>
        <taxon>Bacteria</taxon>
        <taxon>Pseudomonadati</taxon>
        <taxon>Pseudomonadota</taxon>
        <taxon>Alphaproteobacteria</taxon>
        <taxon>Sphingomonadales</taxon>
        <taxon>Sphingomonadaceae</taxon>
        <taxon>Sphingomonas</taxon>
    </lineage>
</organism>
<dbReference type="Gene3D" id="3.90.70.190">
    <property type="entry name" value="Domain of unknown function (DUF5086)"/>
    <property type="match status" value="1"/>
</dbReference>
<sequence length="136" mass="15000">MKLMVLLALLLAPFQSAPERADYAVGQVWEYRTRPGEEGSLLSIRHAEKDPRGEPIYHIAIIGLKVHADDRAIEELPHLPVSRKTLDASVIRLATRTATFPDGSEGIATWREAKGGVFTISVAEIVETLEASLRTQ</sequence>
<evidence type="ECO:0000256" key="1">
    <source>
        <dbReference type="SAM" id="SignalP"/>
    </source>
</evidence>